<dbReference type="EMBL" id="GIIL01007693">
    <property type="protein sequence ID" value="NOV51419.1"/>
    <property type="molecule type" value="Transcribed_RNA"/>
</dbReference>
<evidence type="ECO:0000313" key="2">
    <source>
        <dbReference type="EMBL" id="NOV51419.1"/>
    </source>
</evidence>
<keyword evidence="1" id="KW-0732">Signal</keyword>
<organism evidence="2">
    <name type="scientific">Xenopsylla cheopis</name>
    <name type="common">Oriental rat flea</name>
    <name type="synonym">Pulex cheopis</name>
    <dbReference type="NCBI Taxonomy" id="163159"/>
    <lineage>
        <taxon>Eukaryota</taxon>
        <taxon>Metazoa</taxon>
        <taxon>Ecdysozoa</taxon>
        <taxon>Arthropoda</taxon>
        <taxon>Hexapoda</taxon>
        <taxon>Insecta</taxon>
        <taxon>Pterygota</taxon>
        <taxon>Neoptera</taxon>
        <taxon>Endopterygota</taxon>
        <taxon>Siphonaptera</taxon>
        <taxon>Pulicidae</taxon>
        <taxon>Xenopsyllinae</taxon>
        <taxon>Xenopsylla</taxon>
    </lineage>
</organism>
<proteinExistence type="predicted"/>
<feature type="chain" id="PRO_5027078879" evidence="1">
    <location>
        <begin position="20"/>
        <end position="120"/>
    </location>
</feature>
<evidence type="ECO:0000256" key="1">
    <source>
        <dbReference type="SAM" id="SignalP"/>
    </source>
</evidence>
<accession>A0A6M2DYK4</accession>
<reference evidence="2" key="1">
    <citation type="submission" date="2020-03" db="EMBL/GenBank/DDBJ databases">
        <title>Transcriptomic Profiling of the Digestive Tract of the Rat Flea, Xenopsylla cheopis, Following Blood Feeding and Infection with Yersinia pestis.</title>
        <authorList>
            <person name="Bland D.M."/>
            <person name="Martens C.A."/>
            <person name="Virtaneva K."/>
            <person name="Kanakabandi K."/>
            <person name="Long D."/>
            <person name="Rosenke R."/>
            <person name="Saturday G.A."/>
            <person name="Hoyt F.H."/>
            <person name="Bruno D.P."/>
            <person name="Ribeiro J.M.C."/>
            <person name="Hinnebusch J."/>
        </authorList>
    </citation>
    <scope>NUCLEOTIDE SEQUENCE</scope>
</reference>
<dbReference type="AlphaFoldDB" id="A0A6M2DYK4"/>
<protein>
    <submittedName>
        <fullName evidence="2">Putative secreted protein</fullName>
    </submittedName>
</protein>
<sequence length="120" mass="14352">MLKLMVWFLINLLLKSLFRQKITIFIFTILHQPVVVAKDYLERLAVEVVFTHPNHELEKLDHLFMKILCQQTGQTSKFIRWVQIMHMQRLARAQPWMAKSKGIVKAKKLDTPLYYQMLKN</sequence>
<feature type="signal peptide" evidence="1">
    <location>
        <begin position="1"/>
        <end position="19"/>
    </location>
</feature>
<name>A0A6M2DYK4_XENCH</name>